<proteinExistence type="predicted"/>
<comment type="caution">
    <text evidence="1">The sequence shown here is derived from an EMBL/GenBank/DDBJ whole genome shotgun (WGS) entry which is preliminary data.</text>
</comment>
<evidence type="ECO:0000313" key="1">
    <source>
        <dbReference type="EMBL" id="GAB0203701.1"/>
    </source>
</evidence>
<dbReference type="SUPFAM" id="SSF52266">
    <property type="entry name" value="SGNH hydrolase"/>
    <property type="match status" value="1"/>
</dbReference>
<evidence type="ECO:0000313" key="2">
    <source>
        <dbReference type="Proteomes" id="UP001623348"/>
    </source>
</evidence>
<protein>
    <submittedName>
        <fullName evidence="1">cAMP-dependent protein kinase inhibitor alpha</fullName>
    </submittedName>
</protein>
<organism evidence="1 2">
    <name type="scientific">Grus japonensis</name>
    <name type="common">Japanese crane</name>
    <name type="synonym">Red-crowned crane</name>
    <dbReference type="NCBI Taxonomy" id="30415"/>
    <lineage>
        <taxon>Eukaryota</taxon>
        <taxon>Metazoa</taxon>
        <taxon>Chordata</taxon>
        <taxon>Craniata</taxon>
        <taxon>Vertebrata</taxon>
        <taxon>Euteleostomi</taxon>
        <taxon>Archelosauria</taxon>
        <taxon>Archosauria</taxon>
        <taxon>Dinosauria</taxon>
        <taxon>Saurischia</taxon>
        <taxon>Theropoda</taxon>
        <taxon>Coelurosauria</taxon>
        <taxon>Aves</taxon>
        <taxon>Neognathae</taxon>
        <taxon>Neoaves</taxon>
        <taxon>Gruiformes</taxon>
        <taxon>Gruidae</taxon>
        <taxon>Grus</taxon>
    </lineage>
</organism>
<dbReference type="PANTHER" id="PTHR33332">
    <property type="entry name" value="REVERSE TRANSCRIPTASE DOMAIN-CONTAINING PROTEIN"/>
    <property type="match status" value="1"/>
</dbReference>
<dbReference type="AlphaFoldDB" id="A0ABC9Y2A3"/>
<reference evidence="1 2" key="1">
    <citation type="submission" date="2024-06" db="EMBL/GenBank/DDBJ databases">
        <title>The draft genome of Grus japonensis, version 3.</title>
        <authorList>
            <person name="Nabeshima K."/>
            <person name="Suzuki S."/>
            <person name="Onuma M."/>
        </authorList>
    </citation>
    <scope>NUCLEOTIDE SEQUENCE [LARGE SCALE GENOMIC DNA]</scope>
    <source>
        <strain evidence="1 2">451A</strain>
    </source>
</reference>
<dbReference type="Gene3D" id="3.40.50.12700">
    <property type="match status" value="1"/>
</dbReference>
<name>A0ABC9Y2A3_GRUJA</name>
<dbReference type="GO" id="GO:0004860">
    <property type="term" value="F:protein kinase inhibitor activity"/>
    <property type="evidence" value="ECO:0007669"/>
    <property type="project" value="UniProtKB-KW"/>
</dbReference>
<gene>
    <name evidence="1" type="ORF">GRJ2_002835700</name>
</gene>
<keyword evidence="2" id="KW-1185">Reference proteome</keyword>
<sequence length="241" mass="27398">MDSGIECTLSKFAGNTKLSGAVDTPEGQDAIQRDLDRLERWACVSRMKFNKAKCKVMHLDQGNPQYQSRLGDEGIESSPEKDLGVLVDEKLDMSRQRALIAQKANHILTHTLLHESKIGVMDRVAMDKLLQKYKCAPNQVGIEWAQKFWKDEDKVVERIEQCRSEQKIKKVEGSNVGWNRWTQSINAWLRGWCQRHNFGFFDNGAAYTAPGLMNPDGIHLSQRGKRIFAQELAGLINRALN</sequence>
<keyword evidence="1" id="KW-0649">Protein kinase inhibitor</keyword>
<dbReference type="Proteomes" id="UP001623348">
    <property type="component" value="Unassembled WGS sequence"/>
</dbReference>
<dbReference type="EMBL" id="BAAFJT010000040">
    <property type="protein sequence ID" value="GAB0203701.1"/>
    <property type="molecule type" value="Genomic_DNA"/>
</dbReference>
<accession>A0ABC9Y2A3</accession>